<feature type="domain" description="Helicase ATP-binding" evidence="6">
    <location>
        <begin position="28"/>
        <end position="195"/>
    </location>
</feature>
<keyword evidence="2" id="KW-0378">Hydrolase</keyword>
<dbReference type="GO" id="GO:0005524">
    <property type="term" value="F:ATP binding"/>
    <property type="evidence" value="ECO:0007669"/>
    <property type="project" value="UniProtKB-KW"/>
</dbReference>
<evidence type="ECO:0000259" key="6">
    <source>
        <dbReference type="PROSITE" id="PS51192"/>
    </source>
</evidence>
<gene>
    <name evidence="8" type="ORF">H8S33_09795</name>
</gene>
<dbReference type="InterPro" id="IPR011545">
    <property type="entry name" value="DEAD/DEAH_box_helicase_dom"/>
</dbReference>
<dbReference type="FunFam" id="3.40.50.300:FF:001363">
    <property type="entry name" value="ATP-dependent DNA helicase RecQ"/>
    <property type="match status" value="1"/>
</dbReference>
<dbReference type="InterPro" id="IPR014001">
    <property type="entry name" value="Helicase_ATP-bd"/>
</dbReference>
<sequence>MSNTLSLEKELEQYFGYSAFRTGQKEIVEDVMKGNDVLGILPTGTGKSICYQLPARLLEGVTLVVSPLISLMMDQVKELKATNFKDAIAINSFLDYEKRKRLYRNLHQYKLIYVSPEILQQKELQFYLKKLTISLFVVDEAHCISQWGHEFRPDYQKLRQVLKILGEPPVLALSATATREVQKDIISSLNRPAMVKHIFPMDRTNIALSVMEVQNNEEKIEVITQLLKEKKVPSLIYFSSKTAAESVSLLLSEKLPNHRVAFYHGGMEQMDRIAIQQQFMNDQIDIICCTSAFGMGINKNNIRFVFHYHFPGQIESYIQEIGRAGRDGEQSISVLLYSRQDVFLPKQMIDSELPSDEDLMRVYRIIKSYREENLSLAKELEEMQSLMEISEVQWRFISSQLEKNGMFIENGLKYEQSKIDEAFQHVKKIRDERFILKQSKLYDMLNWIQSNECLRKNLYAKFQDSYTKLETFCCSYCGMNIQSFTPVQTINKPSISSWEKKLKRILLGE</sequence>
<dbReference type="NCBIfam" id="TIGR00614">
    <property type="entry name" value="recQ_fam"/>
    <property type="match status" value="1"/>
</dbReference>
<dbReference type="PROSITE" id="PS51194">
    <property type="entry name" value="HELICASE_CTER"/>
    <property type="match status" value="1"/>
</dbReference>
<dbReference type="SUPFAM" id="SSF52540">
    <property type="entry name" value="P-loop containing nucleoside triphosphate hydrolases"/>
    <property type="match status" value="1"/>
</dbReference>
<dbReference type="Pfam" id="PF00270">
    <property type="entry name" value="DEAD"/>
    <property type="match status" value="1"/>
</dbReference>
<accession>A0A923L5W7</accession>
<evidence type="ECO:0000256" key="4">
    <source>
        <dbReference type="ARBA" id="ARBA00022840"/>
    </source>
</evidence>
<dbReference type="SMART" id="SM00487">
    <property type="entry name" value="DEXDc"/>
    <property type="match status" value="1"/>
</dbReference>
<dbReference type="CDD" id="cd17920">
    <property type="entry name" value="DEXHc_RecQ"/>
    <property type="match status" value="1"/>
</dbReference>
<evidence type="ECO:0000256" key="1">
    <source>
        <dbReference type="ARBA" id="ARBA00022741"/>
    </source>
</evidence>
<dbReference type="Proteomes" id="UP000637359">
    <property type="component" value="Unassembled WGS sequence"/>
</dbReference>
<dbReference type="GO" id="GO:0006281">
    <property type="term" value="P:DNA repair"/>
    <property type="evidence" value="ECO:0007669"/>
    <property type="project" value="TreeGrafter"/>
</dbReference>
<reference evidence="8" key="1">
    <citation type="submission" date="2020-08" db="EMBL/GenBank/DDBJ databases">
        <title>Genome public.</title>
        <authorList>
            <person name="Liu C."/>
            <person name="Sun Q."/>
        </authorList>
    </citation>
    <scope>NUCLEOTIDE SEQUENCE</scope>
    <source>
        <strain evidence="8">BX22</strain>
    </source>
</reference>
<evidence type="ECO:0000256" key="3">
    <source>
        <dbReference type="ARBA" id="ARBA00022806"/>
    </source>
</evidence>
<dbReference type="PROSITE" id="PS51192">
    <property type="entry name" value="HELICASE_ATP_BIND_1"/>
    <property type="match status" value="1"/>
</dbReference>
<dbReference type="InterPro" id="IPR027417">
    <property type="entry name" value="P-loop_NTPase"/>
</dbReference>
<proteinExistence type="predicted"/>
<dbReference type="InterPro" id="IPR001650">
    <property type="entry name" value="Helicase_C-like"/>
</dbReference>
<dbReference type="GO" id="GO:0006310">
    <property type="term" value="P:DNA recombination"/>
    <property type="evidence" value="ECO:0007669"/>
    <property type="project" value="InterPro"/>
</dbReference>
<protein>
    <submittedName>
        <fullName evidence="8">ATP-dependent DNA helicase RecQ</fullName>
    </submittedName>
</protein>
<dbReference type="SMART" id="SM00490">
    <property type="entry name" value="HELICc"/>
    <property type="match status" value="1"/>
</dbReference>
<dbReference type="Gene3D" id="3.40.50.300">
    <property type="entry name" value="P-loop containing nucleotide triphosphate hydrolases"/>
    <property type="match status" value="2"/>
</dbReference>
<keyword evidence="4" id="KW-0067">ATP-binding</keyword>
<dbReference type="PROSITE" id="PS00690">
    <property type="entry name" value="DEAH_ATP_HELICASE"/>
    <property type="match status" value="1"/>
</dbReference>
<keyword evidence="5" id="KW-0238">DNA-binding</keyword>
<dbReference type="GO" id="GO:0005737">
    <property type="term" value="C:cytoplasm"/>
    <property type="evidence" value="ECO:0007669"/>
    <property type="project" value="TreeGrafter"/>
</dbReference>
<dbReference type="GO" id="GO:0016787">
    <property type="term" value="F:hydrolase activity"/>
    <property type="evidence" value="ECO:0007669"/>
    <property type="project" value="UniProtKB-KW"/>
</dbReference>
<dbReference type="Pfam" id="PF00271">
    <property type="entry name" value="Helicase_C"/>
    <property type="match status" value="1"/>
</dbReference>
<comment type="caution">
    <text evidence="8">The sequence shown here is derived from an EMBL/GenBank/DDBJ whole genome shotgun (WGS) entry which is preliminary data.</text>
</comment>
<dbReference type="GO" id="GO:0003677">
    <property type="term" value="F:DNA binding"/>
    <property type="evidence" value="ECO:0007669"/>
    <property type="project" value="UniProtKB-KW"/>
</dbReference>
<evidence type="ECO:0000256" key="5">
    <source>
        <dbReference type="ARBA" id="ARBA00023125"/>
    </source>
</evidence>
<name>A0A923L5W7_9BACI</name>
<dbReference type="GO" id="GO:0030894">
    <property type="term" value="C:replisome"/>
    <property type="evidence" value="ECO:0007669"/>
    <property type="project" value="TreeGrafter"/>
</dbReference>
<dbReference type="PANTHER" id="PTHR13710:SF84">
    <property type="entry name" value="ATP-DEPENDENT DNA HELICASE RECS-RELATED"/>
    <property type="match status" value="1"/>
</dbReference>
<organism evidence="8 9">
    <name type="scientific">Ornithinibacillus hominis</name>
    <dbReference type="NCBI Taxonomy" id="2763055"/>
    <lineage>
        <taxon>Bacteria</taxon>
        <taxon>Bacillati</taxon>
        <taxon>Bacillota</taxon>
        <taxon>Bacilli</taxon>
        <taxon>Bacillales</taxon>
        <taxon>Bacillaceae</taxon>
        <taxon>Ornithinibacillus</taxon>
    </lineage>
</organism>
<evidence type="ECO:0000256" key="2">
    <source>
        <dbReference type="ARBA" id="ARBA00022801"/>
    </source>
</evidence>
<evidence type="ECO:0000313" key="9">
    <source>
        <dbReference type="Proteomes" id="UP000637359"/>
    </source>
</evidence>
<keyword evidence="1" id="KW-0547">Nucleotide-binding</keyword>
<dbReference type="GO" id="GO:0043138">
    <property type="term" value="F:3'-5' DNA helicase activity"/>
    <property type="evidence" value="ECO:0007669"/>
    <property type="project" value="TreeGrafter"/>
</dbReference>
<dbReference type="AlphaFoldDB" id="A0A923L5W7"/>
<dbReference type="RefSeq" id="WP_186869810.1">
    <property type="nucleotide sequence ID" value="NZ_JACOOL010000006.1"/>
</dbReference>
<dbReference type="EMBL" id="JACOOL010000006">
    <property type="protein sequence ID" value="MBC5637098.1"/>
    <property type="molecule type" value="Genomic_DNA"/>
</dbReference>
<dbReference type="GO" id="GO:0043590">
    <property type="term" value="C:bacterial nucleoid"/>
    <property type="evidence" value="ECO:0007669"/>
    <property type="project" value="TreeGrafter"/>
</dbReference>
<dbReference type="InterPro" id="IPR002464">
    <property type="entry name" value="DNA/RNA_helicase_DEAH_CS"/>
</dbReference>
<dbReference type="GO" id="GO:0009378">
    <property type="term" value="F:four-way junction helicase activity"/>
    <property type="evidence" value="ECO:0007669"/>
    <property type="project" value="TreeGrafter"/>
</dbReference>
<dbReference type="InterPro" id="IPR004589">
    <property type="entry name" value="DNA_helicase_ATP-dep_RecQ"/>
</dbReference>
<evidence type="ECO:0000313" key="8">
    <source>
        <dbReference type="EMBL" id="MBC5637098.1"/>
    </source>
</evidence>
<feature type="domain" description="Helicase C-terminal" evidence="7">
    <location>
        <begin position="222"/>
        <end position="384"/>
    </location>
</feature>
<keyword evidence="3 8" id="KW-0347">Helicase</keyword>
<keyword evidence="9" id="KW-1185">Reference proteome</keyword>
<dbReference type="PANTHER" id="PTHR13710">
    <property type="entry name" value="DNA HELICASE RECQ FAMILY MEMBER"/>
    <property type="match status" value="1"/>
</dbReference>
<evidence type="ECO:0000259" key="7">
    <source>
        <dbReference type="PROSITE" id="PS51194"/>
    </source>
</evidence>